<proteinExistence type="predicted"/>
<dbReference type="EMBL" id="AOGK01000008">
    <property type="protein sequence ID" value="MDG5975763.1"/>
    <property type="molecule type" value="Genomic_DNA"/>
</dbReference>
<dbReference type="GO" id="GO:0003677">
    <property type="term" value="F:DNA binding"/>
    <property type="evidence" value="ECO:0007669"/>
    <property type="project" value="UniProtKB-KW"/>
</dbReference>
<evidence type="ECO:0000256" key="2">
    <source>
        <dbReference type="ARBA" id="ARBA00023125"/>
    </source>
</evidence>
<dbReference type="SUPFAM" id="SSF46785">
    <property type="entry name" value="Winged helix' DNA-binding domain"/>
    <property type="match status" value="1"/>
</dbReference>
<keyword evidence="3" id="KW-0804">Transcription</keyword>
<dbReference type="SUPFAM" id="SSF48008">
    <property type="entry name" value="GntR ligand-binding domain-like"/>
    <property type="match status" value="1"/>
</dbReference>
<dbReference type="SMART" id="SM00345">
    <property type="entry name" value="HTH_GNTR"/>
    <property type="match status" value="1"/>
</dbReference>
<dbReference type="PROSITE" id="PS50949">
    <property type="entry name" value="HTH_GNTR"/>
    <property type="match status" value="1"/>
</dbReference>
<dbReference type="PANTHER" id="PTHR43537">
    <property type="entry name" value="TRANSCRIPTIONAL REGULATOR, GNTR FAMILY"/>
    <property type="match status" value="1"/>
</dbReference>
<keyword evidence="2" id="KW-0238">DNA-binding</keyword>
<dbReference type="Proteomes" id="UP001152876">
    <property type="component" value="Unassembled WGS sequence"/>
</dbReference>
<comment type="caution">
    <text evidence="6">The sequence shown here is derived from an EMBL/GenBank/DDBJ whole genome shotgun (WGS) entry which is preliminary data.</text>
</comment>
<feature type="region of interest" description="Disordered" evidence="4">
    <location>
        <begin position="194"/>
        <end position="213"/>
    </location>
</feature>
<dbReference type="AlphaFoldDB" id="A0A9X4P3Y2"/>
<dbReference type="Gene3D" id="1.20.120.530">
    <property type="entry name" value="GntR ligand-binding domain-like"/>
    <property type="match status" value="1"/>
</dbReference>
<evidence type="ECO:0000256" key="3">
    <source>
        <dbReference type="ARBA" id="ARBA00023163"/>
    </source>
</evidence>
<gene>
    <name evidence="6" type="ORF">H010_10896</name>
</gene>
<dbReference type="InterPro" id="IPR008920">
    <property type="entry name" value="TF_FadR/GntR_C"/>
</dbReference>
<accession>A0A9X4P3Y2</accession>
<protein>
    <submittedName>
        <fullName evidence="6">GntR family transcriptional regulator</fullName>
    </submittedName>
</protein>
<dbReference type="InterPro" id="IPR000524">
    <property type="entry name" value="Tscrpt_reg_HTH_GntR"/>
</dbReference>
<evidence type="ECO:0000256" key="4">
    <source>
        <dbReference type="SAM" id="MobiDB-lite"/>
    </source>
</evidence>
<dbReference type="Pfam" id="PF00392">
    <property type="entry name" value="GntR"/>
    <property type="match status" value="1"/>
</dbReference>
<organism evidence="6 7">
    <name type="scientific">Hydrogenophaga taeniospiralis CCUG 15921</name>
    <dbReference type="NCBI Taxonomy" id="1281780"/>
    <lineage>
        <taxon>Bacteria</taxon>
        <taxon>Pseudomonadati</taxon>
        <taxon>Pseudomonadota</taxon>
        <taxon>Betaproteobacteria</taxon>
        <taxon>Burkholderiales</taxon>
        <taxon>Comamonadaceae</taxon>
        <taxon>Hydrogenophaga</taxon>
    </lineage>
</organism>
<dbReference type="InterPro" id="IPR036388">
    <property type="entry name" value="WH-like_DNA-bd_sf"/>
</dbReference>
<dbReference type="SMART" id="SM00895">
    <property type="entry name" value="FCD"/>
    <property type="match status" value="1"/>
</dbReference>
<evidence type="ECO:0000256" key="1">
    <source>
        <dbReference type="ARBA" id="ARBA00023015"/>
    </source>
</evidence>
<reference evidence="6" key="1">
    <citation type="submission" date="2013-01" db="EMBL/GenBank/DDBJ databases">
        <title>Genome draft of Hydrogenophaga taeniospiralis 2K1.</title>
        <authorList>
            <person name="Gomila M."/>
            <person name="Lalucat J."/>
        </authorList>
    </citation>
    <scope>NUCLEOTIDE SEQUENCE</scope>
    <source>
        <strain evidence="6">CCUG 15921</strain>
    </source>
</reference>
<name>A0A9X4P3Y2_9BURK</name>
<dbReference type="Gene3D" id="1.10.10.10">
    <property type="entry name" value="Winged helix-like DNA-binding domain superfamily/Winged helix DNA-binding domain"/>
    <property type="match status" value="1"/>
</dbReference>
<keyword evidence="1" id="KW-0805">Transcription regulation</keyword>
<dbReference type="Pfam" id="PF07729">
    <property type="entry name" value="FCD"/>
    <property type="match status" value="1"/>
</dbReference>
<feature type="domain" description="HTH gntR-type" evidence="5">
    <location>
        <begin position="8"/>
        <end position="76"/>
    </location>
</feature>
<dbReference type="InterPro" id="IPR036390">
    <property type="entry name" value="WH_DNA-bd_sf"/>
</dbReference>
<evidence type="ECO:0000313" key="7">
    <source>
        <dbReference type="Proteomes" id="UP001152876"/>
    </source>
</evidence>
<dbReference type="GO" id="GO:0003700">
    <property type="term" value="F:DNA-binding transcription factor activity"/>
    <property type="evidence" value="ECO:0007669"/>
    <property type="project" value="InterPro"/>
</dbReference>
<sequence length="235" mass="25496">MIQLETTPDLADQVYRALLDAISEGSLAPGRRITQEELAEQLAVSRQPVMQALRLLKKDGFVQDAPVTSGPGGRSRGLQVAPLDAQWIAHVYEVRGALDALAVRLAAARRTRIDPALLTQGRDAVRRGDIKAMIDADLAFHRALYQASQNPLIEQSALLHWHHIRRAMGEALQSSSLRASVWDEHEAMAQAVASGDAERAETLMRQHSGQASAHLGAQMDAHTGTAVAPDNSVVR</sequence>
<evidence type="ECO:0000313" key="6">
    <source>
        <dbReference type="EMBL" id="MDG5975763.1"/>
    </source>
</evidence>
<evidence type="ECO:0000259" key="5">
    <source>
        <dbReference type="PROSITE" id="PS50949"/>
    </source>
</evidence>
<dbReference type="PANTHER" id="PTHR43537:SF45">
    <property type="entry name" value="GNTR FAMILY REGULATORY PROTEIN"/>
    <property type="match status" value="1"/>
</dbReference>
<keyword evidence="7" id="KW-1185">Reference proteome</keyword>
<dbReference type="InterPro" id="IPR011711">
    <property type="entry name" value="GntR_C"/>
</dbReference>